<proteinExistence type="predicted"/>
<dbReference type="STRING" id="75743.A0A401Q842"/>
<protein>
    <recommendedName>
        <fullName evidence="1">Alpha-L-iduronidase C-terminal domain-containing protein</fullName>
    </recommendedName>
</protein>
<keyword evidence="3" id="KW-1185">Reference proteome</keyword>
<dbReference type="AlphaFoldDB" id="A0A401Q842"/>
<evidence type="ECO:0000313" key="3">
    <source>
        <dbReference type="Proteomes" id="UP000288216"/>
    </source>
</evidence>
<dbReference type="Proteomes" id="UP000288216">
    <property type="component" value="Unassembled WGS sequence"/>
</dbReference>
<organism evidence="2 3">
    <name type="scientific">Scyliorhinus torazame</name>
    <name type="common">Cloudy catshark</name>
    <name type="synonym">Catulus torazame</name>
    <dbReference type="NCBI Taxonomy" id="75743"/>
    <lineage>
        <taxon>Eukaryota</taxon>
        <taxon>Metazoa</taxon>
        <taxon>Chordata</taxon>
        <taxon>Craniata</taxon>
        <taxon>Vertebrata</taxon>
        <taxon>Chondrichthyes</taxon>
        <taxon>Elasmobranchii</taxon>
        <taxon>Galeomorphii</taxon>
        <taxon>Galeoidea</taxon>
        <taxon>Carcharhiniformes</taxon>
        <taxon>Scyliorhinidae</taxon>
        <taxon>Scyliorhinus</taxon>
    </lineage>
</organism>
<dbReference type="InterPro" id="IPR049167">
    <property type="entry name" value="GH39_C"/>
</dbReference>
<dbReference type="Pfam" id="PF21200">
    <property type="entry name" value="Glyco_hydro_39_C"/>
    <property type="match status" value="1"/>
</dbReference>
<dbReference type="EMBL" id="BFAA01021583">
    <property type="protein sequence ID" value="GCB81546.1"/>
    <property type="molecule type" value="Genomic_DNA"/>
</dbReference>
<feature type="domain" description="Alpha-L-iduronidase C-terminal" evidence="1">
    <location>
        <begin position="1"/>
        <end position="69"/>
    </location>
</feature>
<reference evidence="2 3" key="1">
    <citation type="journal article" date="2018" name="Nat. Ecol. Evol.">
        <title>Shark genomes provide insights into elasmobranch evolution and the origin of vertebrates.</title>
        <authorList>
            <person name="Hara Y"/>
            <person name="Yamaguchi K"/>
            <person name="Onimaru K"/>
            <person name="Kadota M"/>
            <person name="Koyanagi M"/>
            <person name="Keeley SD"/>
            <person name="Tatsumi K"/>
            <person name="Tanaka K"/>
            <person name="Motone F"/>
            <person name="Kageyama Y"/>
            <person name="Nozu R"/>
            <person name="Adachi N"/>
            <person name="Nishimura O"/>
            <person name="Nakagawa R"/>
            <person name="Tanegashima C"/>
            <person name="Kiyatake I"/>
            <person name="Matsumoto R"/>
            <person name="Murakumo K"/>
            <person name="Nishida K"/>
            <person name="Terakita A"/>
            <person name="Kuratani S"/>
            <person name="Sato K"/>
            <person name="Hyodo S Kuraku.S."/>
        </authorList>
    </citation>
    <scope>NUCLEOTIDE SEQUENCE [LARGE SCALE GENOMIC DNA]</scope>
</reference>
<dbReference type="InterPro" id="IPR013783">
    <property type="entry name" value="Ig-like_fold"/>
</dbReference>
<dbReference type="InterPro" id="IPR051923">
    <property type="entry name" value="Glycosyl_Hydrolase_39"/>
</dbReference>
<feature type="non-terminal residue" evidence="2">
    <location>
        <position position="1"/>
    </location>
</feature>
<comment type="caution">
    <text evidence="2">The sequence shown here is derived from an EMBL/GenBank/DDBJ whole genome shotgun (WGS) entry which is preliminary data.</text>
</comment>
<dbReference type="PANTHER" id="PTHR12631:SF8">
    <property type="entry name" value="ALPHA-L-IDURONIDASE"/>
    <property type="match status" value="1"/>
</dbReference>
<name>A0A401Q842_SCYTO</name>
<gene>
    <name evidence="2" type="ORF">scyTo_0022194</name>
</gene>
<dbReference type="PANTHER" id="PTHR12631">
    <property type="entry name" value="ALPHA-L-IDURONIDASE"/>
    <property type="match status" value="1"/>
</dbReference>
<dbReference type="OrthoDB" id="15153at2759"/>
<dbReference type="GO" id="GO:0003940">
    <property type="term" value="F:L-iduronidase activity"/>
    <property type="evidence" value="ECO:0007669"/>
    <property type="project" value="TreeGrafter"/>
</dbReference>
<accession>A0A401Q842</accession>
<sequence length="72" mass="8548">CLKTFEVEFSVDGKVYKRINDKDTIFTIFVYSPLNKRKERSQVSGFYRIRAVDYWAKTGDYSDPVQYIEGKH</sequence>
<evidence type="ECO:0000313" key="2">
    <source>
        <dbReference type="EMBL" id="GCB81546.1"/>
    </source>
</evidence>
<evidence type="ECO:0000259" key="1">
    <source>
        <dbReference type="Pfam" id="PF21200"/>
    </source>
</evidence>
<dbReference type="Gene3D" id="2.60.40.10">
    <property type="entry name" value="Immunoglobulins"/>
    <property type="match status" value="1"/>
</dbReference>